<sequence>MIWKSGQEKRLPLGWLAVHFSTSPVISLPALVKLTESIAVFFILGSDVFQVELLQDFKILIKKLI</sequence>
<name>A0A1M6EW03_9FLAO</name>
<organism evidence="1 2">
    <name type="scientific">Cruoricaptor ignavus</name>
    <dbReference type="NCBI Taxonomy" id="1118202"/>
    <lineage>
        <taxon>Bacteria</taxon>
        <taxon>Pseudomonadati</taxon>
        <taxon>Bacteroidota</taxon>
        <taxon>Flavobacteriia</taxon>
        <taxon>Flavobacteriales</taxon>
        <taxon>Weeksellaceae</taxon>
        <taxon>Cruoricaptor</taxon>
    </lineage>
</organism>
<keyword evidence="2" id="KW-1185">Reference proteome</keyword>
<dbReference type="Proteomes" id="UP000184335">
    <property type="component" value="Unassembled WGS sequence"/>
</dbReference>
<proteinExistence type="predicted"/>
<dbReference type="EMBL" id="FQYI01000006">
    <property type="protein sequence ID" value="SHI89677.1"/>
    <property type="molecule type" value="Genomic_DNA"/>
</dbReference>
<reference evidence="1 2" key="1">
    <citation type="submission" date="2016-11" db="EMBL/GenBank/DDBJ databases">
        <authorList>
            <person name="Jaros S."/>
            <person name="Januszkiewicz K."/>
            <person name="Wedrychowicz H."/>
        </authorList>
    </citation>
    <scope>NUCLEOTIDE SEQUENCE [LARGE SCALE GENOMIC DNA]</scope>
    <source>
        <strain evidence="1 2">DSM 25479</strain>
    </source>
</reference>
<accession>A0A1M6EW03</accession>
<dbReference type="AlphaFoldDB" id="A0A1M6EW03"/>
<protein>
    <submittedName>
        <fullName evidence="1">Uncharacterized protein</fullName>
    </submittedName>
</protein>
<evidence type="ECO:0000313" key="1">
    <source>
        <dbReference type="EMBL" id="SHI89677.1"/>
    </source>
</evidence>
<gene>
    <name evidence="1" type="ORF">SAMN05443429_10611</name>
</gene>
<evidence type="ECO:0000313" key="2">
    <source>
        <dbReference type="Proteomes" id="UP000184335"/>
    </source>
</evidence>
<dbReference type="STRING" id="1118202.SAMN05443429_10611"/>